<comment type="caution">
    <text evidence="2">The sequence shown here is derived from an EMBL/GenBank/DDBJ whole genome shotgun (WGS) entry which is preliminary data.</text>
</comment>
<reference evidence="2" key="1">
    <citation type="submission" date="2023-04" db="EMBL/GenBank/DDBJ databases">
        <title>Phytophthora fragariaefolia NBRC 109709.</title>
        <authorList>
            <person name="Ichikawa N."/>
            <person name="Sato H."/>
            <person name="Tonouchi N."/>
        </authorList>
    </citation>
    <scope>NUCLEOTIDE SEQUENCE</scope>
    <source>
        <strain evidence="2">NBRC 109709</strain>
    </source>
</reference>
<protein>
    <submittedName>
        <fullName evidence="2">Unnamed protein product</fullName>
    </submittedName>
</protein>
<dbReference type="Proteomes" id="UP001165121">
    <property type="component" value="Unassembled WGS sequence"/>
</dbReference>
<dbReference type="EMBL" id="BSXT01008732">
    <property type="protein sequence ID" value="GMF66698.1"/>
    <property type="molecule type" value="Genomic_DNA"/>
</dbReference>
<feature type="region of interest" description="Disordered" evidence="1">
    <location>
        <begin position="131"/>
        <end position="173"/>
    </location>
</feature>
<dbReference type="AlphaFoldDB" id="A0A9W6YK39"/>
<evidence type="ECO:0000313" key="3">
    <source>
        <dbReference type="Proteomes" id="UP001165121"/>
    </source>
</evidence>
<evidence type="ECO:0000256" key="1">
    <source>
        <dbReference type="SAM" id="MobiDB-lite"/>
    </source>
</evidence>
<accession>A0A9W6YK39</accession>
<gene>
    <name evidence="2" type="ORF">Pfra01_002826900</name>
</gene>
<feature type="compositionally biased region" description="Low complexity" evidence="1">
    <location>
        <begin position="139"/>
        <end position="154"/>
    </location>
</feature>
<name>A0A9W6YK39_9STRA</name>
<organism evidence="2 3">
    <name type="scientific">Phytophthora fragariaefolia</name>
    <dbReference type="NCBI Taxonomy" id="1490495"/>
    <lineage>
        <taxon>Eukaryota</taxon>
        <taxon>Sar</taxon>
        <taxon>Stramenopiles</taxon>
        <taxon>Oomycota</taxon>
        <taxon>Peronosporomycetes</taxon>
        <taxon>Peronosporales</taxon>
        <taxon>Peronosporaceae</taxon>
        <taxon>Phytophthora</taxon>
    </lineage>
</organism>
<evidence type="ECO:0000313" key="2">
    <source>
        <dbReference type="EMBL" id="GMF66698.1"/>
    </source>
</evidence>
<sequence>MTTAVQAVAGTRLSNPGEKALMQRIGVVASSIVSLNCSPTESVVPAATHAAFRHGIWQRLSTDTGSSLRSGGLAPPYGAQSARSGCSGARPTDAASVRKFSLAWHRRSFTSAVSVLAIEPSHGSGSLDTGVTIGRRGGAAEPAAGAEAASTPATCLQQSTQRPNSPRRSDYAGLDTGYLPFNTNSVGLAITALE</sequence>
<feature type="region of interest" description="Disordered" evidence="1">
    <location>
        <begin position="65"/>
        <end position="90"/>
    </location>
</feature>
<proteinExistence type="predicted"/>
<feature type="compositionally biased region" description="Polar residues" evidence="1">
    <location>
        <begin position="155"/>
        <end position="166"/>
    </location>
</feature>
<keyword evidence="3" id="KW-1185">Reference proteome</keyword>